<dbReference type="Proteomes" id="UP000027586">
    <property type="component" value="Unassembled WGS sequence"/>
</dbReference>
<dbReference type="InterPro" id="IPR009057">
    <property type="entry name" value="Homeodomain-like_sf"/>
</dbReference>
<feature type="compositionally biased region" description="Basic and acidic residues" evidence="1">
    <location>
        <begin position="469"/>
        <end position="479"/>
    </location>
</feature>
<dbReference type="AlphaFoldDB" id="A0A068SBY2"/>
<protein>
    <recommendedName>
        <fullName evidence="2">Myb-like domain-containing protein</fullName>
    </recommendedName>
</protein>
<proteinExistence type="predicted"/>
<keyword evidence="4" id="KW-1185">Reference proteome</keyword>
<dbReference type="InterPro" id="IPR001005">
    <property type="entry name" value="SANT/Myb"/>
</dbReference>
<dbReference type="VEuPathDB" id="FungiDB:LCOR_10604.1"/>
<feature type="compositionally biased region" description="Polar residues" evidence="1">
    <location>
        <begin position="480"/>
        <end position="489"/>
    </location>
</feature>
<dbReference type="EMBL" id="CBTN010000075">
    <property type="protein sequence ID" value="CDH59799.1"/>
    <property type="molecule type" value="Genomic_DNA"/>
</dbReference>
<dbReference type="SMART" id="SM00717">
    <property type="entry name" value="SANT"/>
    <property type="match status" value="1"/>
</dbReference>
<feature type="compositionally biased region" description="Polar residues" evidence="1">
    <location>
        <begin position="596"/>
        <end position="605"/>
    </location>
</feature>
<dbReference type="STRING" id="1263082.A0A068SBY2"/>
<evidence type="ECO:0000313" key="3">
    <source>
        <dbReference type="EMBL" id="CDH59799.1"/>
    </source>
</evidence>
<feature type="compositionally biased region" description="Polar residues" evidence="1">
    <location>
        <begin position="515"/>
        <end position="535"/>
    </location>
</feature>
<feature type="compositionally biased region" description="Acidic residues" evidence="1">
    <location>
        <begin position="335"/>
        <end position="349"/>
    </location>
</feature>
<reference evidence="3" key="1">
    <citation type="submission" date="2013-08" db="EMBL/GenBank/DDBJ databases">
        <title>Gene expansion shapes genome architecture in the human pathogen Lichtheimia corymbifera: an evolutionary genomics analysis in the ancient terrestrial Mucorales (Mucoromycotina).</title>
        <authorList>
            <person name="Schwartze V.U."/>
            <person name="Winter S."/>
            <person name="Shelest E."/>
            <person name="Marcet-Houben M."/>
            <person name="Horn F."/>
            <person name="Wehner S."/>
            <person name="Hoffmann K."/>
            <person name="Riege K."/>
            <person name="Sammeth M."/>
            <person name="Nowrousian M."/>
            <person name="Valiante V."/>
            <person name="Linde J."/>
            <person name="Jacobsen I.D."/>
            <person name="Marz M."/>
            <person name="Brakhage A.A."/>
            <person name="Gabaldon T."/>
            <person name="Bocker S."/>
            <person name="Voigt K."/>
        </authorList>
    </citation>
    <scope>NUCLEOTIDE SEQUENCE [LARGE SCALE GENOMIC DNA]</scope>
    <source>
        <strain evidence="3">FSU 9682</strain>
    </source>
</reference>
<feature type="compositionally biased region" description="Basic and acidic residues" evidence="1">
    <location>
        <begin position="558"/>
        <end position="567"/>
    </location>
</feature>
<feature type="region of interest" description="Disordered" evidence="1">
    <location>
        <begin position="280"/>
        <end position="635"/>
    </location>
</feature>
<evidence type="ECO:0000256" key="1">
    <source>
        <dbReference type="SAM" id="MobiDB-lite"/>
    </source>
</evidence>
<organism evidence="3 4">
    <name type="scientific">Lichtheimia corymbifera JMRC:FSU:9682</name>
    <dbReference type="NCBI Taxonomy" id="1263082"/>
    <lineage>
        <taxon>Eukaryota</taxon>
        <taxon>Fungi</taxon>
        <taxon>Fungi incertae sedis</taxon>
        <taxon>Mucoromycota</taxon>
        <taxon>Mucoromycotina</taxon>
        <taxon>Mucoromycetes</taxon>
        <taxon>Mucorales</taxon>
        <taxon>Lichtheimiaceae</taxon>
        <taxon>Lichtheimia</taxon>
    </lineage>
</organism>
<dbReference type="CDD" id="cd11660">
    <property type="entry name" value="SANT_TRF"/>
    <property type="match status" value="1"/>
</dbReference>
<comment type="caution">
    <text evidence="3">The sequence shown here is derived from an EMBL/GenBank/DDBJ whole genome shotgun (WGS) entry which is preliminary data.</text>
</comment>
<feature type="domain" description="Myb-like" evidence="2">
    <location>
        <begin position="645"/>
        <end position="691"/>
    </location>
</feature>
<feature type="compositionally biased region" description="Low complexity" evidence="1">
    <location>
        <begin position="586"/>
        <end position="595"/>
    </location>
</feature>
<dbReference type="Gene3D" id="1.10.246.220">
    <property type="match status" value="1"/>
</dbReference>
<feature type="compositionally biased region" description="Acidic residues" evidence="1">
    <location>
        <begin position="296"/>
        <end position="316"/>
    </location>
</feature>
<sequence length="708" mass="80389">MHLLLSNFIQLKWLLFEGINRCIYVLKSSPGPSWSQISGDMRNHAHLKFRYRAVVSLSFFQPMSVTENLQEADKASRIALSFFDVATLKDIDNDSLWHSCDDVENSINQLGRGSDYLDYDTVCTSIQKEGNSDTDWVRPVVDRLNLSVFTNAVWSDTQRYDEAIDAYFSLVVPKQLHDRDDVIDMFLNMVMRRQIIKAPWPTDQHEIQGVVNTMKERIEDDLEYEEQWLCQRVLDAFNKKYEHVDTMPKEDLDYMAQPQRLKEAWFELLPTMLDSIENKVDHQQAKGSGSGNATESGDDDNGSNAENEDGQEDDFYDASTHFGNDGDREGNRVESEDEVDELEDDDGTPDEPHTGTKRAHNEEDDDDVGPFDKRIRPEPIVVSALSVDEQSQGSHRSHEDENNDTSGAWGEENNHRDGTPVSGDYCPPAPPYARRSTSHSLSESDPHLHGNASPTSVDSEPLFITEDASDARQHRDNRMENGSASSTFVDSEPLFITEDASDARHHSNDRMEDGNASSQSQRLPHGLQNTINLGPSSPIPFSDDEQPTSSNVAYHARRIGERGDIAKGRPARGRNPLLMSNISNAQQQDDQGNDQSSTSVTTAPPIQQRRRHHRRELPDNERYNATAPVPQQQNGDRLRKLNEYWTDEEVAALDQGLREYSRRWVAIKARFPDILRNRTNVQLKDKARNIARQRRKDGLPLEHYEGCG</sequence>
<name>A0A068SBY2_9FUNG</name>
<accession>A0A068SBY2</accession>
<evidence type="ECO:0000259" key="2">
    <source>
        <dbReference type="PROSITE" id="PS50090"/>
    </source>
</evidence>
<evidence type="ECO:0000313" key="4">
    <source>
        <dbReference type="Proteomes" id="UP000027586"/>
    </source>
</evidence>
<dbReference type="PROSITE" id="PS50090">
    <property type="entry name" value="MYB_LIKE"/>
    <property type="match status" value="1"/>
</dbReference>
<dbReference type="OrthoDB" id="3366990at2759"/>
<dbReference type="SUPFAM" id="SSF46689">
    <property type="entry name" value="Homeodomain-like"/>
    <property type="match status" value="1"/>
</dbReference>
<gene>
    <name evidence="3" type="ORF">LCOR_10604.1</name>
</gene>
<feature type="compositionally biased region" description="Polar residues" evidence="1">
    <location>
        <begin position="285"/>
        <end position="295"/>
    </location>
</feature>
<feature type="compositionally biased region" description="Basic and acidic residues" evidence="1">
    <location>
        <begin position="324"/>
        <end position="334"/>
    </location>
</feature>
<feature type="compositionally biased region" description="Basic and acidic residues" evidence="1">
    <location>
        <begin position="501"/>
        <end position="513"/>
    </location>
</feature>